<name>A0ABS2TJ73_9ACTO</name>
<evidence type="ECO:0000256" key="1">
    <source>
        <dbReference type="SAM" id="Phobius"/>
    </source>
</evidence>
<comment type="caution">
    <text evidence="3">The sequence shown here is derived from an EMBL/GenBank/DDBJ whole genome shotgun (WGS) entry which is preliminary data.</text>
</comment>
<dbReference type="Proteomes" id="UP000705983">
    <property type="component" value="Unassembled WGS sequence"/>
</dbReference>
<sequence>MARYVCLGLAILLIIATAALFAVAPGFGMYAWGTSDYVGTLALLGFFLWLLWIQYRVRLEVRTDGIVIKNLIYSHDLAWGQLVGVDFGDGPWVRIDTTDGESINVMAIQAADGEYARREAVRLATLVDRHTA</sequence>
<keyword evidence="4" id="KW-1185">Reference proteome</keyword>
<gene>
    <name evidence="3" type="ORF">JVW63_10755</name>
</gene>
<feature type="domain" description="Low molecular weight protein antigen 6 PH" evidence="2">
    <location>
        <begin position="56"/>
        <end position="122"/>
    </location>
</feature>
<feature type="transmembrane region" description="Helical" evidence="1">
    <location>
        <begin position="37"/>
        <end position="55"/>
    </location>
</feature>
<dbReference type="InterPro" id="IPR019692">
    <property type="entry name" value="CFP-6_PH"/>
</dbReference>
<organism evidence="3 4">
    <name type="scientific">Flaviflexus equikiangi</name>
    <dbReference type="NCBI Taxonomy" id="2758573"/>
    <lineage>
        <taxon>Bacteria</taxon>
        <taxon>Bacillati</taxon>
        <taxon>Actinomycetota</taxon>
        <taxon>Actinomycetes</taxon>
        <taxon>Actinomycetales</taxon>
        <taxon>Actinomycetaceae</taxon>
        <taxon>Flaviflexus</taxon>
    </lineage>
</organism>
<dbReference type="EMBL" id="JAFFJS010000007">
    <property type="protein sequence ID" value="MBM9434173.1"/>
    <property type="molecule type" value="Genomic_DNA"/>
</dbReference>
<evidence type="ECO:0000259" key="2">
    <source>
        <dbReference type="Pfam" id="PF10756"/>
    </source>
</evidence>
<dbReference type="Pfam" id="PF10756">
    <property type="entry name" value="bPH_6"/>
    <property type="match status" value="1"/>
</dbReference>
<evidence type="ECO:0000313" key="4">
    <source>
        <dbReference type="Proteomes" id="UP000705983"/>
    </source>
</evidence>
<keyword evidence="1" id="KW-0812">Transmembrane</keyword>
<keyword evidence="1" id="KW-1133">Transmembrane helix</keyword>
<keyword evidence="1" id="KW-0472">Membrane</keyword>
<protein>
    <submittedName>
        <fullName evidence="3">PH domain-containing protein</fullName>
    </submittedName>
</protein>
<evidence type="ECO:0000313" key="3">
    <source>
        <dbReference type="EMBL" id="MBM9434173.1"/>
    </source>
</evidence>
<accession>A0ABS2TJ73</accession>
<reference evidence="4" key="1">
    <citation type="submission" date="2021-02" db="EMBL/GenBank/DDBJ databases">
        <title>Leucobacter sp. CX169.</title>
        <authorList>
            <person name="Cheng Y."/>
        </authorList>
    </citation>
    <scope>NUCLEOTIDE SEQUENCE [LARGE SCALE GENOMIC DNA]</scope>
    <source>
        <strain evidence="4">JY899</strain>
    </source>
</reference>
<dbReference type="RefSeq" id="WP_187997164.1">
    <property type="nucleotide sequence ID" value="NZ_JACEXG010000007.1"/>
</dbReference>
<proteinExistence type="predicted"/>